<dbReference type="Proteomes" id="UP001341840">
    <property type="component" value="Unassembled WGS sequence"/>
</dbReference>
<sequence>MEDEIPINNEGGGKNSHPQLTPEKEVDQRNQTIRQLETTLRELLERQTREAAIASEAMKRVEELTKKQQAVLDEVEMIEKDIQDKLSSRIPTMVDHDSKTAKSKDHT</sequence>
<gene>
    <name evidence="2" type="ORF">PIB30_094698</name>
</gene>
<evidence type="ECO:0000313" key="3">
    <source>
        <dbReference type="Proteomes" id="UP001341840"/>
    </source>
</evidence>
<evidence type="ECO:0000256" key="1">
    <source>
        <dbReference type="SAM" id="MobiDB-lite"/>
    </source>
</evidence>
<reference evidence="2 3" key="1">
    <citation type="journal article" date="2023" name="Plants (Basel)">
        <title>Bridging the Gap: Combining Genomics and Transcriptomics Approaches to Understand Stylosanthes scabra, an Orphan Legume from the Brazilian Caatinga.</title>
        <authorList>
            <person name="Ferreira-Neto J.R.C."/>
            <person name="da Silva M.D."/>
            <person name="Binneck E."/>
            <person name="de Melo N.F."/>
            <person name="da Silva R.H."/>
            <person name="de Melo A.L.T.M."/>
            <person name="Pandolfi V."/>
            <person name="Bustamante F.O."/>
            <person name="Brasileiro-Vidal A.C."/>
            <person name="Benko-Iseppon A.M."/>
        </authorList>
    </citation>
    <scope>NUCLEOTIDE SEQUENCE [LARGE SCALE GENOMIC DNA]</scope>
    <source>
        <tissue evidence="2">Leaves</tissue>
    </source>
</reference>
<dbReference type="EMBL" id="JASCZI010273971">
    <property type="protein sequence ID" value="MED6225553.1"/>
    <property type="molecule type" value="Genomic_DNA"/>
</dbReference>
<proteinExistence type="predicted"/>
<evidence type="ECO:0008006" key="4">
    <source>
        <dbReference type="Google" id="ProtNLM"/>
    </source>
</evidence>
<keyword evidence="3" id="KW-1185">Reference proteome</keyword>
<protein>
    <recommendedName>
        <fullName evidence="4">RAB6-interacting golgin</fullName>
    </recommendedName>
</protein>
<accession>A0ABU6ZU96</accession>
<organism evidence="2 3">
    <name type="scientific">Stylosanthes scabra</name>
    <dbReference type="NCBI Taxonomy" id="79078"/>
    <lineage>
        <taxon>Eukaryota</taxon>
        <taxon>Viridiplantae</taxon>
        <taxon>Streptophyta</taxon>
        <taxon>Embryophyta</taxon>
        <taxon>Tracheophyta</taxon>
        <taxon>Spermatophyta</taxon>
        <taxon>Magnoliopsida</taxon>
        <taxon>eudicotyledons</taxon>
        <taxon>Gunneridae</taxon>
        <taxon>Pentapetalae</taxon>
        <taxon>rosids</taxon>
        <taxon>fabids</taxon>
        <taxon>Fabales</taxon>
        <taxon>Fabaceae</taxon>
        <taxon>Papilionoideae</taxon>
        <taxon>50 kb inversion clade</taxon>
        <taxon>dalbergioids sensu lato</taxon>
        <taxon>Dalbergieae</taxon>
        <taxon>Pterocarpus clade</taxon>
        <taxon>Stylosanthes</taxon>
    </lineage>
</organism>
<evidence type="ECO:0000313" key="2">
    <source>
        <dbReference type="EMBL" id="MED6225553.1"/>
    </source>
</evidence>
<name>A0ABU6ZU96_9FABA</name>
<comment type="caution">
    <text evidence="2">The sequence shown here is derived from an EMBL/GenBank/DDBJ whole genome shotgun (WGS) entry which is preliminary data.</text>
</comment>
<feature type="region of interest" description="Disordered" evidence="1">
    <location>
        <begin position="1"/>
        <end position="30"/>
    </location>
</feature>